<dbReference type="RefSeq" id="XP_004227651.1">
    <property type="nucleotide sequence ID" value="XM_004227603.1"/>
</dbReference>
<dbReference type="AlphaFoldDB" id="K6UNF2"/>
<proteinExistence type="predicted"/>
<dbReference type="PhylomeDB" id="K6UNF2"/>
<dbReference type="Proteomes" id="UP000006319">
    <property type="component" value="Unassembled WGS sequence"/>
</dbReference>
<reference evidence="1 2" key="1">
    <citation type="journal article" date="2012" name="Nat. Genet.">
        <title>Plasmodium cynomolgi genome sequences provide insight into Plasmodium vivax and the monkey malaria clade.</title>
        <authorList>
            <person name="Tachibana S."/>
            <person name="Sullivan S.A."/>
            <person name="Kawai S."/>
            <person name="Nakamura S."/>
            <person name="Kim H.R."/>
            <person name="Goto N."/>
            <person name="Arisue N."/>
            <person name="Palacpac N.M.Q."/>
            <person name="Honma H."/>
            <person name="Yagi M."/>
            <person name="Tougan T."/>
            <person name="Katakai Y."/>
            <person name="Kaneko O."/>
            <person name="Mita T."/>
            <person name="Kita K."/>
            <person name="Yasutomi Y."/>
            <person name="Sutton P.L."/>
            <person name="Shakhbatyan R."/>
            <person name="Horii T."/>
            <person name="Yasunaga T."/>
            <person name="Barnwell J.W."/>
            <person name="Escalante A.A."/>
            <person name="Carlton J.M."/>
            <person name="Tanabe K."/>
        </authorList>
    </citation>
    <scope>NUCLEOTIDE SEQUENCE [LARGE SCALE GENOMIC DNA]</scope>
    <source>
        <strain evidence="1 2">B</strain>
    </source>
</reference>
<sequence>MLKGRTRTCSGVNDIIRGYIQRSCLNKYSKLKKEFEHRITELTKNCNSLFCKKCELNNCYNNNLLRHKLPEDSVINFFIKNCIDYPNCRNPTVVPKKSVALEKSKDVSCRKECTDCNKNTEQPKTEEDKFQPRADAETSKIIGLERSASVKQDQDHGDGWKSRSANLKIHHEQHLLIFLLEPMMRILND</sequence>
<keyword evidence="2" id="KW-1185">Reference proteome</keyword>
<name>K6UNF2_PLACD</name>
<accession>K6UNF2</accession>
<dbReference type="EMBL" id="DF157153">
    <property type="protein sequence ID" value="GAB69433.1"/>
    <property type="molecule type" value="Genomic_DNA"/>
</dbReference>
<dbReference type="VEuPathDB" id="PlasmoDB:PCYB_001810"/>
<gene>
    <name evidence="1" type="ORF">PCYB_001810</name>
</gene>
<dbReference type="OrthoDB" id="10563688at2759"/>
<evidence type="ECO:0000313" key="2">
    <source>
        <dbReference type="Proteomes" id="UP000006319"/>
    </source>
</evidence>
<organism evidence="1 2">
    <name type="scientific">Plasmodium cynomolgi (strain B)</name>
    <dbReference type="NCBI Taxonomy" id="1120755"/>
    <lineage>
        <taxon>Eukaryota</taxon>
        <taxon>Sar</taxon>
        <taxon>Alveolata</taxon>
        <taxon>Apicomplexa</taxon>
        <taxon>Aconoidasida</taxon>
        <taxon>Haemosporida</taxon>
        <taxon>Plasmodiidae</taxon>
        <taxon>Plasmodium</taxon>
        <taxon>Plasmodium (Plasmodium)</taxon>
    </lineage>
</organism>
<dbReference type="GeneID" id="14695975"/>
<protein>
    <submittedName>
        <fullName evidence="1">CYIR protein</fullName>
    </submittedName>
</protein>
<dbReference type="KEGG" id="pcy:PCYB_001810"/>
<evidence type="ECO:0000313" key="1">
    <source>
        <dbReference type="EMBL" id="GAB69433.1"/>
    </source>
</evidence>